<evidence type="ECO:0000256" key="2">
    <source>
        <dbReference type="ARBA" id="ARBA00023125"/>
    </source>
</evidence>
<evidence type="ECO:0000313" key="6">
    <source>
        <dbReference type="Proteomes" id="UP001229244"/>
    </source>
</evidence>
<evidence type="ECO:0000256" key="3">
    <source>
        <dbReference type="ARBA" id="ARBA00023163"/>
    </source>
</evidence>
<protein>
    <submittedName>
        <fullName evidence="5">DNA-binding transcriptional ArsR family regulator</fullName>
    </submittedName>
</protein>
<dbReference type="RefSeq" id="WP_306884745.1">
    <property type="nucleotide sequence ID" value="NZ_JAUSUL010000001.1"/>
</dbReference>
<proteinExistence type="predicted"/>
<dbReference type="InterPro" id="IPR011991">
    <property type="entry name" value="ArsR-like_HTH"/>
</dbReference>
<comment type="caution">
    <text evidence="5">The sequence shown here is derived from an EMBL/GenBank/DDBJ whole genome shotgun (WGS) entry which is preliminary data.</text>
</comment>
<dbReference type="GO" id="GO:0003677">
    <property type="term" value="F:DNA binding"/>
    <property type="evidence" value="ECO:0007669"/>
    <property type="project" value="UniProtKB-KW"/>
</dbReference>
<dbReference type="InterPro" id="IPR051011">
    <property type="entry name" value="Metal_resp_trans_reg"/>
</dbReference>
<accession>A0AAE3VN13</accession>
<keyword evidence="6" id="KW-1185">Reference proteome</keyword>
<dbReference type="InterPro" id="IPR036390">
    <property type="entry name" value="WH_DNA-bd_sf"/>
</dbReference>
<dbReference type="GO" id="GO:0003700">
    <property type="term" value="F:DNA-binding transcription factor activity"/>
    <property type="evidence" value="ECO:0007669"/>
    <property type="project" value="InterPro"/>
</dbReference>
<dbReference type="CDD" id="cd00090">
    <property type="entry name" value="HTH_ARSR"/>
    <property type="match status" value="1"/>
</dbReference>
<evidence type="ECO:0000313" key="5">
    <source>
        <dbReference type="EMBL" id="MDQ0314960.1"/>
    </source>
</evidence>
<dbReference type="SMART" id="SM00418">
    <property type="entry name" value="HTH_ARSR"/>
    <property type="match status" value="1"/>
</dbReference>
<dbReference type="InterPro" id="IPR001845">
    <property type="entry name" value="HTH_ArsR_DNA-bd_dom"/>
</dbReference>
<dbReference type="SUPFAM" id="SSF46785">
    <property type="entry name" value="Winged helix' DNA-binding domain"/>
    <property type="match status" value="1"/>
</dbReference>
<dbReference type="PROSITE" id="PS50987">
    <property type="entry name" value="HTH_ARSR_2"/>
    <property type="match status" value="1"/>
</dbReference>
<dbReference type="EMBL" id="JAUSUL010000001">
    <property type="protein sequence ID" value="MDQ0314960.1"/>
    <property type="molecule type" value="Genomic_DNA"/>
</dbReference>
<organism evidence="5 6">
    <name type="scientific">Amorphus orientalis</name>
    <dbReference type="NCBI Taxonomy" id="649198"/>
    <lineage>
        <taxon>Bacteria</taxon>
        <taxon>Pseudomonadati</taxon>
        <taxon>Pseudomonadota</taxon>
        <taxon>Alphaproteobacteria</taxon>
        <taxon>Hyphomicrobiales</taxon>
        <taxon>Amorphaceae</taxon>
        <taxon>Amorphus</taxon>
    </lineage>
</organism>
<name>A0AAE3VN13_9HYPH</name>
<evidence type="ECO:0000259" key="4">
    <source>
        <dbReference type="PROSITE" id="PS50987"/>
    </source>
</evidence>
<evidence type="ECO:0000256" key="1">
    <source>
        <dbReference type="ARBA" id="ARBA00023015"/>
    </source>
</evidence>
<dbReference type="Pfam" id="PF01022">
    <property type="entry name" value="HTH_5"/>
    <property type="match status" value="1"/>
</dbReference>
<feature type="domain" description="HTH arsR-type" evidence="4">
    <location>
        <begin position="8"/>
        <end position="102"/>
    </location>
</feature>
<sequence length="124" mass="14035">MSKRKPEKVCHSVVEASDLIKQLANPNRLALVCYLMEAPRTVTELEDDLGIPQPTLSQQLTQLREAGVISRQRQARSATYWINDARVLPLVQALRLVFAELKDIRMQDRGPMDGMTPGMPDMFD</sequence>
<keyword evidence="2 5" id="KW-0238">DNA-binding</keyword>
<dbReference type="Proteomes" id="UP001229244">
    <property type="component" value="Unassembled WGS sequence"/>
</dbReference>
<dbReference type="PANTHER" id="PTHR43132:SF2">
    <property type="entry name" value="ARSENICAL RESISTANCE OPERON REPRESSOR ARSR-RELATED"/>
    <property type="match status" value="1"/>
</dbReference>
<dbReference type="PANTHER" id="PTHR43132">
    <property type="entry name" value="ARSENICAL RESISTANCE OPERON REPRESSOR ARSR-RELATED"/>
    <property type="match status" value="1"/>
</dbReference>
<keyword evidence="1" id="KW-0805">Transcription regulation</keyword>
<dbReference type="InterPro" id="IPR036388">
    <property type="entry name" value="WH-like_DNA-bd_sf"/>
</dbReference>
<reference evidence="5" key="1">
    <citation type="submission" date="2023-07" db="EMBL/GenBank/DDBJ databases">
        <title>Genomic Encyclopedia of Type Strains, Phase IV (KMG-IV): sequencing the most valuable type-strain genomes for metagenomic binning, comparative biology and taxonomic classification.</title>
        <authorList>
            <person name="Goeker M."/>
        </authorList>
    </citation>
    <scope>NUCLEOTIDE SEQUENCE</scope>
    <source>
        <strain evidence="5">DSM 21202</strain>
    </source>
</reference>
<keyword evidence="3" id="KW-0804">Transcription</keyword>
<dbReference type="AlphaFoldDB" id="A0AAE3VN13"/>
<dbReference type="PRINTS" id="PR00778">
    <property type="entry name" value="HTHARSR"/>
</dbReference>
<dbReference type="Gene3D" id="1.10.10.10">
    <property type="entry name" value="Winged helix-like DNA-binding domain superfamily/Winged helix DNA-binding domain"/>
    <property type="match status" value="1"/>
</dbReference>
<dbReference type="NCBIfam" id="NF033788">
    <property type="entry name" value="HTH_metalloreg"/>
    <property type="match status" value="1"/>
</dbReference>
<gene>
    <name evidence="5" type="ORF">J2S73_001397</name>
</gene>